<evidence type="ECO:0000313" key="1">
    <source>
        <dbReference type="Proteomes" id="UP000095286"/>
    </source>
</evidence>
<name>A0AC35TXT9_9BILA</name>
<protein>
    <submittedName>
        <fullName evidence="2">Molybdopterin molybdotransferase</fullName>
    </submittedName>
</protein>
<proteinExistence type="predicted"/>
<evidence type="ECO:0000313" key="2">
    <source>
        <dbReference type="WBParaSite" id="RSKR_0000553100.1"/>
    </source>
</evidence>
<sequence length="299" mass="33681">MYKVSILTISDSCSAGTNIDKSGTRLTELISEKLSSYFQTVHYEVISDDKEAIQEKLINLVDEIKVDLIITTGGTGWSSRDNTPEATKFVIDKECNGLSTALMNMSLIKTPMAALSRLVCGIRKNTLIVNMPGKTKAVEECFECLSKVLEHGMAILKDNKSQIGEAFVAWKSNSLEKFKFSKNELELLKSELKRQNGNFKRSKATYEFLKDYNGQYGSRFEQFGSALFTISKVIFLSRETAMESLFECVKEGLFTQQELYQNSYLSQLMNVKGIELSLSLEQIALIIKKILEVKYNLIG</sequence>
<dbReference type="WBParaSite" id="RSKR_0000553100.1">
    <property type="protein sequence ID" value="RSKR_0000553100.1"/>
    <property type="gene ID" value="RSKR_0000553100"/>
</dbReference>
<dbReference type="Proteomes" id="UP000095286">
    <property type="component" value="Unplaced"/>
</dbReference>
<accession>A0AC35TXT9</accession>
<organism evidence="1 2">
    <name type="scientific">Rhabditophanes sp. KR3021</name>
    <dbReference type="NCBI Taxonomy" id="114890"/>
    <lineage>
        <taxon>Eukaryota</taxon>
        <taxon>Metazoa</taxon>
        <taxon>Ecdysozoa</taxon>
        <taxon>Nematoda</taxon>
        <taxon>Chromadorea</taxon>
        <taxon>Rhabditida</taxon>
        <taxon>Tylenchina</taxon>
        <taxon>Panagrolaimomorpha</taxon>
        <taxon>Strongyloidoidea</taxon>
        <taxon>Alloionematidae</taxon>
        <taxon>Rhabditophanes</taxon>
    </lineage>
</organism>
<reference evidence="2" key="1">
    <citation type="submission" date="2016-11" db="UniProtKB">
        <authorList>
            <consortium name="WormBaseParasite"/>
        </authorList>
    </citation>
    <scope>IDENTIFICATION</scope>
    <source>
        <strain evidence="2">KR3021</strain>
    </source>
</reference>